<dbReference type="EMBL" id="FRCS01000004">
    <property type="protein sequence ID" value="SHN26666.1"/>
    <property type="molecule type" value="Genomic_DNA"/>
</dbReference>
<gene>
    <name evidence="2" type="ORF">SAMN05443668_104290</name>
</gene>
<dbReference type="Pfam" id="PF13276">
    <property type="entry name" value="HTH_21"/>
    <property type="match status" value="1"/>
</dbReference>
<dbReference type="AlphaFoldDB" id="A0A1M7Q7V8"/>
<proteinExistence type="predicted"/>
<evidence type="ECO:0000313" key="2">
    <source>
        <dbReference type="EMBL" id="SHN26666.1"/>
    </source>
</evidence>
<evidence type="ECO:0000313" key="3">
    <source>
        <dbReference type="Proteomes" id="UP000184440"/>
    </source>
</evidence>
<dbReference type="InterPro" id="IPR025948">
    <property type="entry name" value="HTH-like_dom"/>
</dbReference>
<reference evidence="2 3" key="1">
    <citation type="submission" date="2016-11" db="EMBL/GenBank/DDBJ databases">
        <authorList>
            <person name="Jaros S."/>
            <person name="Januszkiewicz K."/>
            <person name="Wedrychowicz H."/>
        </authorList>
    </citation>
    <scope>NUCLEOTIDE SEQUENCE [LARGE SCALE GENOMIC DNA]</scope>
    <source>
        <strain evidence="2 3">DSM 46144</strain>
    </source>
</reference>
<accession>A0A1M7Q7V8</accession>
<sequence>MGLAMWAKCGQALPEAGVSIAPSTYYAACNRPVSAPASRDEEVTAVIKQIHAENYGVYGVRTIYAELVRRGGVNGRPVARCTVARLMKAWPPCYVV</sequence>
<dbReference type="STRING" id="134849.SAMN05443668_104290"/>
<evidence type="ECO:0000259" key="1">
    <source>
        <dbReference type="Pfam" id="PF13276"/>
    </source>
</evidence>
<name>A0A1M7Q7V8_9ACTN</name>
<keyword evidence="3" id="KW-1185">Reference proteome</keyword>
<feature type="domain" description="HTH-like" evidence="1">
    <location>
        <begin position="39"/>
        <end position="88"/>
    </location>
</feature>
<dbReference type="Proteomes" id="UP000184440">
    <property type="component" value="Unassembled WGS sequence"/>
</dbReference>
<organism evidence="2 3">
    <name type="scientific">Cryptosporangium aurantiacum</name>
    <dbReference type="NCBI Taxonomy" id="134849"/>
    <lineage>
        <taxon>Bacteria</taxon>
        <taxon>Bacillati</taxon>
        <taxon>Actinomycetota</taxon>
        <taxon>Actinomycetes</taxon>
        <taxon>Cryptosporangiales</taxon>
        <taxon>Cryptosporangiaceae</taxon>
        <taxon>Cryptosporangium</taxon>
    </lineage>
</organism>
<protein>
    <submittedName>
        <fullName evidence="2">HTH-like domain-containing protein</fullName>
    </submittedName>
</protein>